<comment type="caution">
    <text evidence="2">The sequence shown here is derived from an EMBL/GenBank/DDBJ whole genome shotgun (WGS) entry which is preliminary data.</text>
</comment>
<organism evidence="2 3">
    <name type="scientific">Tolypocladium capitatum</name>
    <dbReference type="NCBI Taxonomy" id="45235"/>
    <lineage>
        <taxon>Eukaryota</taxon>
        <taxon>Fungi</taxon>
        <taxon>Dikarya</taxon>
        <taxon>Ascomycota</taxon>
        <taxon>Pezizomycotina</taxon>
        <taxon>Sordariomycetes</taxon>
        <taxon>Hypocreomycetidae</taxon>
        <taxon>Hypocreales</taxon>
        <taxon>Ophiocordycipitaceae</taxon>
        <taxon>Tolypocladium</taxon>
    </lineage>
</organism>
<sequence length="377" mass="41825">MNNQNDYRSYRFFNVNPSQDGNLAWPGFPYGQPSDDVFAPQTSMEQCLGQSAEDELLVDHGMPLLTLGSWSNIPSASGEQEIEPPLRLFGQSTATESTCHLPMIDIGQPSRDFDQTQYHPAIEVRRANQLQGRPQPQPKPELYAEPQEARQRQSSGHGCSPSERGPNSTDTPTADAIDAISNAGIQSVEEKIRSFCNSKNYRCIKPRAEAHQLSPRAADLVATYNRSPTRRFPGLFTSAGAANEALESFQNLYRKPLKECTTPIEDGTFPGTDEEMVAAAKQVFEAIVDWSYILEWKSALSREAKSRVAKMLSAKMLSAKDSGRESATPDLDGLRPSPEELDKLLPSIDVQQKLILGQIPRDQTIEWVSWGIVVRCP</sequence>
<dbReference type="AlphaFoldDB" id="A0A2K3QGZ7"/>
<gene>
    <name evidence="2" type="ORF">TCAP_03271</name>
</gene>
<keyword evidence="3" id="KW-1185">Reference proteome</keyword>
<proteinExistence type="predicted"/>
<name>A0A2K3QGZ7_9HYPO</name>
<reference evidence="2 3" key="1">
    <citation type="submission" date="2017-08" db="EMBL/GenBank/DDBJ databases">
        <title>Harnessing the power of phylogenomics to disentangle the directionality and signatures of interkingdom host jumping in the parasitic fungal genus Tolypocladium.</title>
        <authorList>
            <person name="Quandt C.A."/>
            <person name="Patterson W."/>
            <person name="Spatafora J.W."/>
        </authorList>
    </citation>
    <scope>NUCLEOTIDE SEQUENCE [LARGE SCALE GENOMIC DNA]</scope>
    <source>
        <strain evidence="2 3">CBS 113982</strain>
    </source>
</reference>
<accession>A0A2K3QGZ7</accession>
<dbReference type="STRING" id="45235.A0A2K3QGZ7"/>
<dbReference type="Proteomes" id="UP000236621">
    <property type="component" value="Unassembled WGS sequence"/>
</dbReference>
<evidence type="ECO:0000313" key="3">
    <source>
        <dbReference type="Proteomes" id="UP000236621"/>
    </source>
</evidence>
<dbReference type="EMBL" id="NRSZ01000497">
    <property type="protein sequence ID" value="PNY26790.1"/>
    <property type="molecule type" value="Genomic_DNA"/>
</dbReference>
<protein>
    <submittedName>
        <fullName evidence="2">Uncharacterized protein</fullName>
    </submittedName>
</protein>
<evidence type="ECO:0000313" key="2">
    <source>
        <dbReference type="EMBL" id="PNY26790.1"/>
    </source>
</evidence>
<feature type="region of interest" description="Disordered" evidence="1">
    <location>
        <begin position="126"/>
        <end position="174"/>
    </location>
</feature>
<evidence type="ECO:0000256" key="1">
    <source>
        <dbReference type="SAM" id="MobiDB-lite"/>
    </source>
</evidence>
<dbReference type="OrthoDB" id="4814848at2759"/>